<dbReference type="RefSeq" id="WP_261732382.1">
    <property type="nucleotide sequence ID" value="NZ_JAODOQ010000001.1"/>
</dbReference>
<dbReference type="InterPro" id="IPR015943">
    <property type="entry name" value="WD40/YVTN_repeat-like_dom_sf"/>
</dbReference>
<dbReference type="EMBL" id="JAODOQ010000001">
    <property type="protein sequence ID" value="MCT8985907.1"/>
    <property type="molecule type" value="Genomic_DNA"/>
</dbReference>
<evidence type="ECO:0000256" key="1">
    <source>
        <dbReference type="SAM" id="SignalP"/>
    </source>
</evidence>
<dbReference type="Gene3D" id="2.130.10.10">
    <property type="entry name" value="YVTN repeat-like/Quinoprotein amine dehydrogenase"/>
    <property type="match status" value="1"/>
</dbReference>
<keyword evidence="1" id="KW-0732">Signal</keyword>
<protein>
    <submittedName>
        <fullName evidence="2">Uncharacterized protein</fullName>
    </submittedName>
</protein>
<dbReference type="InterPro" id="IPR011110">
    <property type="entry name" value="Reg_prop"/>
</dbReference>
<proteinExistence type="predicted"/>
<keyword evidence="3" id="KW-1185">Reference proteome</keyword>
<accession>A0ABT2NZT6</accession>
<dbReference type="Pfam" id="PF07494">
    <property type="entry name" value="Reg_prop"/>
    <property type="match status" value="2"/>
</dbReference>
<evidence type="ECO:0000313" key="3">
    <source>
        <dbReference type="Proteomes" id="UP001431192"/>
    </source>
</evidence>
<gene>
    <name evidence="2" type="ORF">N4T56_04585</name>
</gene>
<dbReference type="SUPFAM" id="SSF63829">
    <property type="entry name" value="Calcium-dependent phosphotriesterase"/>
    <property type="match status" value="1"/>
</dbReference>
<feature type="chain" id="PRO_5047529810" evidence="1">
    <location>
        <begin position="21"/>
        <end position="188"/>
    </location>
</feature>
<feature type="signal peptide" evidence="1">
    <location>
        <begin position="1"/>
        <end position="20"/>
    </location>
</feature>
<comment type="caution">
    <text evidence="2">The sequence shown here is derived from an EMBL/GenBank/DDBJ whole genome shotgun (WGS) entry which is preliminary data.</text>
</comment>
<name>A0ABT2NZT6_9GAMM</name>
<dbReference type="Proteomes" id="UP001431192">
    <property type="component" value="Unassembled WGS sequence"/>
</dbReference>
<reference evidence="2" key="1">
    <citation type="submission" date="2022-09" db="EMBL/GenBank/DDBJ databases">
        <title>Shewanella sp. KJ10-1 sp.nov, isolated from marine algae.</title>
        <authorList>
            <person name="Butt M."/>
            <person name="Lee J.K."/>
            <person name="Kim J.M."/>
            <person name="Choi D.G."/>
        </authorList>
    </citation>
    <scope>NUCLEOTIDE SEQUENCE</scope>
    <source>
        <strain evidence="2">KJ10-1</strain>
    </source>
</reference>
<evidence type="ECO:0000313" key="2">
    <source>
        <dbReference type="EMBL" id="MCT8985907.1"/>
    </source>
</evidence>
<organism evidence="2 3">
    <name type="scientific">Shewanella phaeophyticola</name>
    <dbReference type="NCBI Taxonomy" id="2978345"/>
    <lineage>
        <taxon>Bacteria</taxon>
        <taxon>Pseudomonadati</taxon>
        <taxon>Pseudomonadota</taxon>
        <taxon>Gammaproteobacteria</taxon>
        <taxon>Alteromonadales</taxon>
        <taxon>Shewanellaceae</taxon>
        <taxon>Shewanella</taxon>
    </lineage>
</organism>
<sequence>MPKILLFICVYIFISPFAAAIETENAESNFDLLLNHTNYGVADGLSQDTVTAIVEDKEGYVWVGTINGLNRFDGNEFKQFYAGDDGKSLPSSFIRNLLIDDNGTLLVGTDKGLVEFNEETESFHPNSISAQIGEQAIWSISKQGNEILIGLNNRFLSYDSLSKKLSIEFKSDKLKEIKNIIKFKKILH</sequence>